<gene>
    <name evidence="4" type="ORF">BKA67DRAFT_510028</name>
</gene>
<dbReference type="PANTHER" id="PTHR43747">
    <property type="entry name" value="FAD-BINDING PROTEIN"/>
    <property type="match status" value="1"/>
</dbReference>
<dbReference type="InterPro" id="IPR036188">
    <property type="entry name" value="FAD/NAD-bd_sf"/>
</dbReference>
<dbReference type="RefSeq" id="XP_045963283.1">
    <property type="nucleotide sequence ID" value="XM_046097292.1"/>
</dbReference>
<dbReference type="SUPFAM" id="SSF51905">
    <property type="entry name" value="FAD/NAD(P)-binding domain"/>
    <property type="match status" value="1"/>
</dbReference>
<accession>A0A9P8UVU4</accession>
<keyword evidence="2" id="KW-0560">Oxidoreductase</keyword>
<dbReference type="OrthoDB" id="3340390at2759"/>
<comment type="similarity">
    <text evidence="1">Belongs to the flavin-dependent halogenase family.</text>
</comment>
<name>A0A9P8UVU4_9PEZI</name>
<dbReference type="GO" id="GO:0004497">
    <property type="term" value="F:monooxygenase activity"/>
    <property type="evidence" value="ECO:0007669"/>
    <property type="project" value="UniProtKB-KW"/>
</dbReference>
<reference evidence="4" key="1">
    <citation type="journal article" date="2021" name="Nat. Commun.">
        <title>Genetic determinants of endophytism in the Arabidopsis root mycobiome.</title>
        <authorList>
            <person name="Mesny F."/>
            <person name="Miyauchi S."/>
            <person name="Thiergart T."/>
            <person name="Pickel B."/>
            <person name="Atanasova L."/>
            <person name="Karlsson M."/>
            <person name="Huettel B."/>
            <person name="Barry K.W."/>
            <person name="Haridas S."/>
            <person name="Chen C."/>
            <person name="Bauer D."/>
            <person name="Andreopoulos W."/>
            <person name="Pangilinan J."/>
            <person name="LaButti K."/>
            <person name="Riley R."/>
            <person name="Lipzen A."/>
            <person name="Clum A."/>
            <person name="Drula E."/>
            <person name="Henrissat B."/>
            <person name="Kohler A."/>
            <person name="Grigoriev I.V."/>
            <person name="Martin F.M."/>
            <person name="Hacquard S."/>
        </authorList>
    </citation>
    <scope>NUCLEOTIDE SEQUENCE</scope>
    <source>
        <strain evidence="4">MPI-SDFR-AT-0073</strain>
    </source>
</reference>
<dbReference type="AlphaFoldDB" id="A0A9P8UVU4"/>
<comment type="caution">
    <text evidence="4">The sequence shown here is derived from an EMBL/GenBank/DDBJ whole genome shotgun (WGS) entry which is preliminary data.</text>
</comment>
<evidence type="ECO:0000256" key="3">
    <source>
        <dbReference type="ARBA" id="ARBA00023033"/>
    </source>
</evidence>
<dbReference type="InterPro" id="IPR006905">
    <property type="entry name" value="Flavin_halogenase"/>
</dbReference>
<dbReference type="Proteomes" id="UP000758603">
    <property type="component" value="Unassembled WGS sequence"/>
</dbReference>
<proteinExistence type="inferred from homology"/>
<evidence type="ECO:0000256" key="2">
    <source>
        <dbReference type="ARBA" id="ARBA00023002"/>
    </source>
</evidence>
<dbReference type="EMBL" id="JAGPXC010000001">
    <property type="protein sequence ID" value="KAH6659152.1"/>
    <property type="molecule type" value="Genomic_DNA"/>
</dbReference>
<protein>
    <submittedName>
        <fullName evidence="4">O-methyltransferase</fullName>
    </submittedName>
</protein>
<dbReference type="PANTHER" id="PTHR43747:SF5">
    <property type="entry name" value="FAD-BINDING DOMAIN-CONTAINING PROTEIN"/>
    <property type="match status" value="1"/>
</dbReference>
<dbReference type="PRINTS" id="PR00420">
    <property type="entry name" value="RNGMNOXGNASE"/>
</dbReference>
<sequence>MSVPSNCTVLVIGGGPSGSYAATVLAREGVDVVLLEADTFPRYHIGESMLPSMRYFLRFVELEELFDKHQFEKKFGSTFKLSGKREAYTDFAASLGPGGHSWNLIRSESDEMIFRYAGECGAHVFDGTKVTDIKFIPYGNEHATAEFAQAGLASLGRPVSAQWSSKDGSSGTLNFEYLIDASGRAGIVSTKYLKNRTPNEALKNIANWAYWRGATRYGVDTHRENSPFFEALQDKSGWTWIIPLHDGTVSVGTVQRQSTFFAKKKARGFETSEENYKEDLKLVPETNALLNNAYIVSEIKQATDWSYSSSHYAGPHLRIVGDAGCFIDPFFSSGVHLAMFGALSAATSIQAARRGDCDELSAAKWHSSKVTEGYTRFLIIVMTIMRQIRNPKHSLLDDENEDGYDKAFEKIQSSRHPSPIRNITCFT</sequence>
<evidence type="ECO:0000313" key="4">
    <source>
        <dbReference type="EMBL" id="KAH6659152.1"/>
    </source>
</evidence>
<dbReference type="Pfam" id="PF04820">
    <property type="entry name" value="Trp_halogenase"/>
    <property type="match status" value="2"/>
</dbReference>
<dbReference type="InterPro" id="IPR050816">
    <property type="entry name" value="Flavin-dep_Halogenase_NPB"/>
</dbReference>
<dbReference type="Gene3D" id="3.50.50.60">
    <property type="entry name" value="FAD/NAD(P)-binding domain"/>
    <property type="match status" value="1"/>
</dbReference>
<evidence type="ECO:0000256" key="1">
    <source>
        <dbReference type="ARBA" id="ARBA00005706"/>
    </source>
</evidence>
<keyword evidence="3" id="KW-0503">Monooxygenase</keyword>
<keyword evidence="5" id="KW-1185">Reference proteome</keyword>
<evidence type="ECO:0000313" key="5">
    <source>
        <dbReference type="Proteomes" id="UP000758603"/>
    </source>
</evidence>
<dbReference type="GeneID" id="70126184"/>
<organism evidence="4 5">
    <name type="scientific">Truncatella angustata</name>
    <dbReference type="NCBI Taxonomy" id="152316"/>
    <lineage>
        <taxon>Eukaryota</taxon>
        <taxon>Fungi</taxon>
        <taxon>Dikarya</taxon>
        <taxon>Ascomycota</taxon>
        <taxon>Pezizomycotina</taxon>
        <taxon>Sordariomycetes</taxon>
        <taxon>Xylariomycetidae</taxon>
        <taxon>Amphisphaeriales</taxon>
        <taxon>Sporocadaceae</taxon>
        <taxon>Truncatella</taxon>
    </lineage>
</organism>